<keyword evidence="2" id="KW-0472">Membrane</keyword>
<dbReference type="GO" id="GO:0015562">
    <property type="term" value="F:efflux transmembrane transporter activity"/>
    <property type="evidence" value="ECO:0007669"/>
    <property type="project" value="InterPro"/>
</dbReference>
<feature type="coiled-coil region" evidence="3">
    <location>
        <begin position="432"/>
        <end position="459"/>
    </location>
</feature>
<keyword evidence="2" id="KW-0812">Transmembrane</keyword>
<evidence type="ECO:0000313" key="5">
    <source>
        <dbReference type="Proteomes" id="UP001232063"/>
    </source>
</evidence>
<evidence type="ECO:0000256" key="2">
    <source>
        <dbReference type="RuleBase" id="RU362097"/>
    </source>
</evidence>
<evidence type="ECO:0000256" key="3">
    <source>
        <dbReference type="SAM" id="Coils"/>
    </source>
</evidence>
<comment type="similarity">
    <text evidence="1 2">Belongs to the outer membrane factor (OMF) (TC 1.B.17) family.</text>
</comment>
<evidence type="ECO:0000313" key="4">
    <source>
        <dbReference type="EMBL" id="MDJ1506329.1"/>
    </source>
</evidence>
<keyword evidence="5" id="KW-1185">Reference proteome</keyword>
<dbReference type="PANTHER" id="PTHR30203:SF33">
    <property type="entry name" value="BLR4455 PROTEIN"/>
    <property type="match status" value="1"/>
</dbReference>
<dbReference type="Gene3D" id="1.20.1600.10">
    <property type="entry name" value="Outer membrane efflux proteins (OEP)"/>
    <property type="match status" value="1"/>
</dbReference>
<name>A0AAE3RDD4_9BACT</name>
<keyword evidence="2" id="KW-0449">Lipoprotein</keyword>
<dbReference type="EMBL" id="JASJOU010000021">
    <property type="protein sequence ID" value="MDJ1506329.1"/>
    <property type="molecule type" value="Genomic_DNA"/>
</dbReference>
<keyword evidence="3" id="KW-0175">Coiled coil</keyword>
<keyword evidence="2" id="KW-0564">Palmitate</keyword>
<organism evidence="4 5">
    <name type="scientific">Xanthocytophaga agilis</name>
    <dbReference type="NCBI Taxonomy" id="3048010"/>
    <lineage>
        <taxon>Bacteria</taxon>
        <taxon>Pseudomonadati</taxon>
        <taxon>Bacteroidota</taxon>
        <taxon>Cytophagia</taxon>
        <taxon>Cytophagales</taxon>
        <taxon>Rhodocytophagaceae</taxon>
        <taxon>Xanthocytophaga</taxon>
    </lineage>
</organism>
<dbReference type="Proteomes" id="UP001232063">
    <property type="component" value="Unassembled WGS sequence"/>
</dbReference>
<dbReference type="PANTHER" id="PTHR30203">
    <property type="entry name" value="OUTER MEMBRANE CATION EFFLUX PROTEIN"/>
    <property type="match status" value="1"/>
</dbReference>
<comment type="caution">
    <text evidence="4">The sequence shown here is derived from an EMBL/GenBank/DDBJ whole genome shotgun (WGS) entry which is preliminary data.</text>
</comment>
<gene>
    <name evidence="4" type="ORF">QNI22_37065</name>
</gene>
<dbReference type="AlphaFoldDB" id="A0AAE3RDD4"/>
<dbReference type="InterPro" id="IPR003423">
    <property type="entry name" value="OMP_efflux"/>
</dbReference>
<protein>
    <submittedName>
        <fullName evidence="4">Efflux transporter outer membrane subunit</fullName>
    </submittedName>
</protein>
<dbReference type="SUPFAM" id="SSF56954">
    <property type="entry name" value="Outer membrane efflux proteins (OEP)"/>
    <property type="match status" value="1"/>
</dbReference>
<dbReference type="InterPro" id="IPR010131">
    <property type="entry name" value="MdtP/NodT-like"/>
</dbReference>
<dbReference type="PROSITE" id="PS51257">
    <property type="entry name" value="PROKAR_LIPOPROTEIN"/>
    <property type="match status" value="1"/>
</dbReference>
<dbReference type="GO" id="GO:0005886">
    <property type="term" value="C:plasma membrane"/>
    <property type="evidence" value="ECO:0007669"/>
    <property type="project" value="UniProtKB-SubCell"/>
</dbReference>
<dbReference type="RefSeq" id="WP_314519202.1">
    <property type="nucleotide sequence ID" value="NZ_JASJOU010000021.1"/>
</dbReference>
<keyword evidence="2" id="KW-1134">Transmembrane beta strand</keyword>
<comment type="subcellular location">
    <subcellularLocation>
        <location evidence="2">Cell membrane</location>
        <topology evidence="2">Lipid-anchor</topology>
    </subcellularLocation>
</comment>
<accession>A0AAE3RDD4</accession>
<dbReference type="Gene3D" id="2.20.200.10">
    <property type="entry name" value="Outer membrane efflux proteins (OEP)"/>
    <property type="match status" value="1"/>
</dbReference>
<proteinExistence type="inferred from homology"/>
<dbReference type="NCBIfam" id="TIGR01845">
    <property type="entry name" value="outer_NodT"/>
    <property type="match status" value="1"/>
</dbReference>
<sequence length="472" mass="52192">MKPYNRYILAIILLIIFLSSCRVGKRYSRPELNIPQQYREQPLSVTADTVLLPWKTFFKDATLVGLIEKALSTNNDVAGAVMNMQQVELSYKQARLGLLPTVDLNVSANRNWLSKNSLNGSLSEQYLGTRYMDDYSATLRLSWEADIWGKARMQKEGALATYFSQKENLSALKTRIIVQVAQAYYNLIALDEQLKVAKRNVELGDTTLGMIQLQYNSALVNSLAVEQAEAQKKTAELLVPMTLQTIAIQENALSILCGSFPDSITRAKSLAAVMPDEVFPSGVPAALLSRRPDVKAMEYMIVSANARTGLAKAALYPTISITPSIGSNSYLFNTWFDLPGSLVKSVGVGLTQPIFQKRSLKAAYDIALIDQQKASAQFRQSVLTAVGEVSDALVRSKYADERIELVEKKKASLTKATNDVMMLYKSAMATYLEVITAQNNALQNELEAITIRRDKLNAITDLYRALGGGVEN</sequence>
<evidence type="ECO:0000256" key="1">
    <source>
        <dbReference type="ARBA" id="ARBA00007613"/>
    </source>
</evidence>
<dbReference type="Pfam" id="PF02321">
    <property type="entry name" value="OEP"/>
    <property type="match status" value="2"/>
</dbReference>
<reference evidence="4" key="1">
    <citation type="submission" date="2023-05" db="EMBL/GenBank/DDBJ databases">
        <authorList>
            <person name="Zhang X."/>
        </authorList>
    </citation>
    <scope>NUCLEOTIDE SEQUENCE</scope>
    <source>
        <strain evidence="4">BD1B2-1</strain>
    </source>
</reference>